<proteinExistence type="predicted"/>
<comment type="caution">
    <text evidence="3">The sequence shown here is derived from an EMBL/GenBank/DDBJ whole genome shotgun (WGS) entry which is preliminary data.</text>
</comment>
<feature type="chain" id="PRO_5030521953" evidence="2">
    <location>
        <begin position="29"/>
        <end position="121"/>
    </location>
</feature>
<evidence type="ECO:0000256" key="1">
    <source>
        <dbReference type="SAM" id="MobiDB-lite"/>
    </source>
</evidence>
<keyword evidence="2" id="KW-0732">Signal</keyword>
<name>A0A7U7GGD5_9GAMM</name>
<evidence type="ECO:0000256" key="2">
    <source>
        <dbReference type="SAM" id="SignalP"/>
    </source>
</evidence>
<feature type="compositionally biased region" description="Low complexity" evidence="1">
    <location>
        <begin position="37"/>
        <end position="51"/>
    </location>
</feature>
<dbReference type="AlphaFoldDB" id="A0A7U7GGD5"/>
<feature type="signal peptide" evidence="2">
    <location>
        <begin position="1"/>
        <end position="28"/>
    </location>
</feature>
<keyword evidence="4" id="KW-1185">Reference proteome</keyword>
<dbReference type="Proteomes" id="UP000019184">
    <property type="component" value="Unassembled WGS sequence"/>
</dbReference>
<evidence type="ECO:0000313" key="3">
    <source>
        <dbReference type="EMBL" id="CDH47819.1"/>
    </source>
</evidence>
<accession>A0A7U7GGD5</accession>
<evidence type="ECO:0000313" key="4">
    <source>
        <dbReference type="Proteomes" id="UP000019184"/>
    </source>
</evidence>
<dbReference type="OrthoDB" id="5196645at2"/>
<dbReference type="EMBL" id="CBTK010000319">
    <property type="protein sequence ID" value="CDH47819.1"/>
    <property type="molecule type" value="Genomic_DNA"/>
</dbReference>
<organism evidence="3 4">
    <name type="scientific">Candidatus Contendobacter odensis Run_B_J11</name>
    <dbReference type="NCBI Taxonomy" id="1400861"/>
    <lineage>
        <taxon>Bacteria</taxon>
        <taxon>Pseudomonadati</taxon>
        <taxon>Pseudomonadota</taxon>
        <taxon>Gammaproteobacteria</taxon>
        <taxon>Candidatus Competibacteraceae</taxon>
        <taxon>Candidatus Contendibacter</taxon>
    </lineage>
</organism>
<gene>
    <name evidence="3" type="ORF">BN874_990031</name>
</gene>
<reference evidence="3 4" key="1">
    <citation type="journal article" date="2014" name="ISME J.">
        <title>Candidatus Competibacter-lineage genomes retrieved from metagenomes reveal functional metabolic diversity.</title>
        <authorList>
            <person name="McIlroy S.J."/>
            <person name="Albertsen M."/>
            <person name="Andresen E.K."/>
            <person name="Saunders A.M."/>
            <person name="Kristiansen R."/>
            <person name="Stokholm-Bjerregaard M."/>
            <person name="Nielsen K.L."/>
            <person name="Nielsen P.H."/>
        </authorList>
    </citation>
    <scope>NUCLEOTIDE SEQUENCE [LARGE SCALE GENOMIC DNA]</scope>
    <source>
        <strain evidence="3 4">Run_B_J11</strain>
    </source>
</reference>
<sequence>MFLKHFRLIGGLPATLLVLSLNGLSAYAADGTPPPATAASPTSPASTLPATVNPVPPAGIPGHSDGSCPETAPFKVSKSGIYHAPADPNYKNTKAKQCFANAQAAEQAGYRAPRPSVKGKP</sequence>
<feature type="region of interest" description="Disordered" evidence="1">
    <location>
        <begin position="30"/>
        <end position="70"/>
    </location>
</feature>
<dbReference type="RefSeq" id="WP_034437110.1">
    <property type="nucleotide sequence ID" value="NZ_CBTK010000319.1"/>
</dbReference>
<protein>
    <submittedName>
        <fullName evidence="3">Uncharacterized protein</fullName>
    </submittedName>
</protein>